<proteinExistence type="predicted"/>
<accession>A0A9N9FAQ4</accession>
<dbReference type="AlphaFoldDB" id="A0A9N9FAQ4"/>
<keyword evidence="1" id="KW-0472">Membrane</keyword>
<evidence type="ECO:0000313" key="2">
    <source>
        <dbReference type="EMBL" id="CAG8521527.1"/>
    </source>
</evidence>
<protein>
    <submittedName>
        <fullName evidence="2">4087_t:CDS:1</fullName>
    </submittedName>
</protein>
<feature type="non-terminal residue" evidence="2">
    <location>
        <position position="1"/>
    </location>
</feature>
<gene>
    <name evidence="2" type="ORF">POCULU_LOCUS3597</name>
</gene>
<comment type="caution">
    <text evidence="2">The sequence shown here is derived from an EMBL/GenBank/DDBJ whole genome shotgun (WGS) entry which is preliminary data.</text>
</comment>
<keyword evidence="1" id="KW-1133">Transmembrane helix</keyword>
<dbReference type="EMBL" id="CAJVPJ010000407">
    <property type="protein sequence ID" value="CAG8521527.1"/>
    <property type="molecule type" value="Genomic_DNA"/>
</dbReference>
<evidence type="ECO:0000256" key="1">
    <source>
        <dbReference type="SAM" id="Phobius"/>
    </source>
</evidence>
<name>A0A9N9FAQ4_9GLOM</name>
<organism evidence="2 3">
    <name type="scientific">Paraglomus occultum</name>
    <dbReference type="NCBI Taxonomy" id="144539"/>
    <lineage>
        <taxon>Eukaryota</taxon>
        <taxon>Fungi</taxon>
        <taxon>Fungi incertae sedis</taxon>
        <taxon>Mucoromycota</taxon>
        <taxon>Glomeromycotina</taxon>
        <taxon>Glomeromycetes</taxon>
        <taxon>Paraglomerales</taxon>
        <taxon>Paraglomeraceae</taxon>
        <taxon>Paraglomus</taxon>
    </lineage>
</organism>
<reference evidence="2" key="1">
    <citation type="submission" date="2021-06" db="EMBL/GenBank/DDBJ databases">
        <authorList>
            <person name="Kallberg Y."/>
            <person name="Tangrot J."/>
            <person name="Rosling A."/>
        </authorList>
    </citation>
    <scope>NUCLEOTIDE SEQUENCE</scope>
    <source>
        <strain evidence="2">IA702</strain>
    </source>
</reference>
<sequence>GEIPLKKPPAPNYPTVVPQPQATGSSAIGTYALPAVAIVAYLAYRYFV</sequence>
<keyword evidence="1" id="KW-0812">Transmembrane</keyword>
<feature type="transmembrane region" description="Helical" evidence="1">
    <location>
        <begin position="28"/>
        <end position="47"/>
    </location>
</feature>
<dbReference type="Proteomes" id="UP000789572">
    <property type="component" value="Unassembled WGS sequence"/>
</dbReference>
<evidence type="ECO:0000313" key="3">
    <source>
        <dbReference type="Proteomes" id="UP000789572"/>
    </source>
</evidence>
<keyword evidence="3" id="KW-1185">Reference proteome</keyword>